<evidence type="ECO:0000256" key="4">
    <source>
        <dbReference type="ARBA" id="ARBA00022825"/>
    </source>
</evidence>
<dbReference type="InterPro" id="IPR001314">
    <property type="entry name" value="Peptidase_S1A"/>
</dbReference>
<protein>
    <submittedName>
        <fullName evidence="8">Sphinx 1-like protein</fullName>
    </submittedName>
</protein>
<dbReference type="PROSITE" id="PS50240">
    <property type="entry name" value="TRYPSIN_DOM"/>
    <property type="match status" value="1"/>
</dbReference>
<dbReference type="PRINTS" id="PR00722">
    <property type="entry name" value="CHYMOTRYPSIN"/>
</dbReference>
<reference evidence="8" key="1">
    <citation type="submission" date="2018-05" db="EMBL/GenBank/DDBJ databases">
        <title>Expression level of different genes in locusta.</title>
        <authorList>
            <person name="Wang Y."/>
        </authorList>
    </citation>
    <scope>NUCLEOTIDE SEQUENCE</scope>
</reference>
<organism evidence="8">
    <name type="scientific">Locusta migratoria migratoria</name>
    <name type="common">Asiatic migratory locust</name>
    <dbReference type="NCBI Taxonomy" id="238695"/>
    <lineage>
        <taxon>Eukaryota</taxon>
        <taxon>Metazoa</taxon>
        <taxon>Ecdysozoa</taxon>
        <taxon>Arthropoda</taxon>
        <taxon>Hexapoda</taxon>
        <taxon>Insecta</taxon>
        <taxon>Pterygota</taxon>
        <taxon>Neoptera</taxon>
        <taxon>Polyneoptera</taxon>
        <taxon>Orthoptera</taxon>
        <taxon>Caelifera</taxon>
        <taxon>Acrididea</taxon>
        <taxon>Acridomorpha</taxon>
        <taxon>Acridoidea</taxon>
        <taxon>Acrididae</taxon>
        <taxon>Oedipodinae</taxon>
        <taxon>Locusta</taxon>
    </lineage>
</organism>
<dbReference type="EMBL" id="MH301292">
    <property type="protein sequence ID" value="QBA18638.1"/>
    <property type="molecule type" value="mRNA"/>
</dbReference>
<feature type="signal peptide" evidence="6">
    <location>
        <begin position="1"/>
        <end position="31"/>
    </location>
</feature>
<accession>A0A411DFA0</accession>
<dbReference type="Pfam" id="PF00089">
    <property type="entry name" value="Trypsin"/>
    <property type="match status" value="1"/>
</dbReference>
<feature type="domain" description="Peptidase S1" evidence="7">
    <location>
        <begin position="39"/>
        <end position="257"/>
    </location>
</feature>
<evidence type="ECO:0000256" key="3">
    <source>
        <dbReference type="ARBA" id="ARBA00022801"/>
    </source>
</evidence>
<dbReference type="PANTHER" id="PTHR24276:SF91">
    <property type="entry name" value="AT26814P-RELATED"/>
    <property type="match status" value="1"/>
</dbReference>
<name>A0A411DFA0_LOCMI</name>
<keyword evidence="3" id="KW-0378">Hydrolase</keyword>
<keyword evidence="6" id="KW-0732">Signal</keyword>
<evidence type="ECO:0000313" key="8">
    <source>
        <dbReference type="EMBL" id="QBA18638.1"/>
    </source>
</evidence>
<evidence type="ECO:0000256" key="6">
    <source>
        <dbReference type="SAM" id="SignalP"/>
    </source>
</evidence>
<keyword evidence="4" id="KW-0720">Serine protease</keyword>
<evidence type="ECO:0000256" key="2">
    <source>
        <dbReference type="ARBA" id="ARBA00022670"/>
    </source>
</evidence>
<comment type="similarity">
    <text evidence="1">Belongs to the peptidase S1 family.</text>
</comment>
<keyword evidence="5" id="KW-1015">Disulfide bond</keyword>
<feature type="chain" id="PRO_5019025577" evidence="6">
    <location>
        <begin position="32"/>
        <end position="258"/>
    </location>
</feature>
<proteinExistence type="evidence at transcript level"/>
<dbReference type="Gene3D" id="2.40.10.10">
    <property type="entry name" value="Trypsin-like serine proteases"/>
    <property type="match status" value="1"/>
</dbReference>
<evidence type="ECO:0000256" key="5">
    <source>
        <dbReference type="ARBA" id="ARBA00023157"/>
    </source>
</evidence>
<dbReference type="GO" id="GO:0004252">
    <property type="term" value="F:serine-type endopeptidase activity"/>
    <property type="evidence" value="ECO:0007669"/>
    <property type="project" value="InterPro"/>
</dbReference>
<evidence type="ECO:0000256" key="1">
    <source>
        <dbReference type="ARBA" id="ARBA00007664"/>
    </source>
</evidence>
<dbReference type="InterPro" id="IPR050430">
    <property type="entry name" value="Peptidase_S1"/>
</dbReference>
<dbReference type="InterPro" id="IPR001254">
    <property type="entry name" value="Trypsin_dom"/>
</dbReference>
<dbReference type="AlphaFoldDB" id="A0A411DFA0"/>
<dbReference type="GO" id="GO:0006508">
    <property type="term" value="P:proteolysis"/>
    <property type="evidence" value="ECO:0007669"/>
    <property type="project" value="UniProtKB-KW"/>
</dbReference>
<evidence type="ECO:0000259" key="7">
    <source>
        <dbReference type="PROSITE" id="PS50240"/>
    </source>
</evidence>
<dbReference type="InterPro" id="IPR009003">
    <property type="entry name" value="Peptidase_S1_PA"/>
</dbReference>
<dbReference type="PANTHER" id="PTHR24276">
    <property type="entry name" value="POLYSERASE-RELATED"/>
    <property type="match status" value="1"/>
</dbReference>
<dbReference type="SMART" id="SM00020">
    <property type="entry name" value="Tryp_SPc"/>
    <property type="match status" value="1"/>
</dbReference>
<keyword evidence="2" id="KW-0645">Protease</keyword>
<sequence length="258" mass="28006">MTSGRQVVRCGCVSLLLVLCSLAATAGHAQAAAAEDRVIAGGYRAKTFTIIYLVGIVYFKSQTSSLNYGAGTIISNQWILTVCTIDSIDQYIKVRVGTPTLSSGGELYQASAIYIHQNYKMFSEDYDVCLLPLATEIIALVKCPYQKFDRRMDRVRVNVTGWSTENGTSADTLQVSEVAVVDRSECVDGQGGNLTERMLCVAPQQGSICEGDDGGPAVIDGVQFGIISIAPYSCGDNTVLVNLAEYYVRDWIRYFANV</sequence>
<dbReference type="SUPFAM" id="SSF50494">
    <property type="entry name" value="Trypsin-like serine proteases"/>
    <property type="match status" value="1"/>
</dbReference>
<dbReference type="InterPro" id="IPR043504">
    <property type="entry name" value="Peptidase_S1_PA_chymotrypsin"/>
</dbReference>